<dbReference type="Pfam" id="PF09362">
    <property type="entry name" value="DUF1996"/>
    <property type="match status" value="1"/>
</dbReference>
<accession>A0A8J3FVV6</accession>
<dbReference type="EMBL" id="BMMK01000027">
    <property type="protein sequence ID" value="GGM71867.1"/>
    <property type="molecule type" value="Genomic_DNA"/>
</dbReference>
<dbReference type="PANTHER" id="PTHR43662:SF3">
    <property type="entry name" value="DOMAIN PROTEIN, PUTATIVE (AFU_ORTHOLOGUE AFUA_6G11970)-RELATED"/>
    <property type="match status" value="1"/>
</dbReference>
<evidence type="ECO:0000259" key="1">
    <source>
        <dbReference type="Pfam" id="PF09362"/>
    </source>
</evidence>
<gene>
    <name evidence="2" type="ORF">GCM10012275_47990</name>
</gene>
<dbReference type="RefSeq" id="WP_189060674.1">
    <property type="nucleotide sequence ID" value="NZ_BMMK01000027.1"/>
</dbReference>
<protein>
    <recommendedName>
        <fullName evidence="1">DUF1996 domain-containing protein</fullName>
    </recommendedName>
</protein>
<feature type="domain" description="DUF1996" evidence="1">
    <location>
        <begin position="118"/>
        <end position="339"/>
    </location>
</feature>
<reference evidence="2" key="1">
    <citation type="journal article" date="2014" name="Int. J. Syst. Evol. Microbiol.">
        <title>Complete genome sequence of Corynebacterium casei LMG S-19264T (=DSM 44701T), isolated from a smear-ripened cheese.</title>
        <authorList>
            <consortium name="US DOE Joint Genome Institute (JGI-PGF)"/>
            <person name="Walter F."/>
            <person name="Albersmeier A."/>
            <person name="Kalinowski J."/>
            <person name="Ruckert C."/>
        </authorList>
    </citation>
    <scope>NUCLEOTIDE SEQUENCE</scope>
    <source>
        <strain evidence="2">CGMCC 4.5737</strain>
    </source>
</reference>
<proteinExistence type="predicted"/>
<reference evidence="2" key="2">
    <citation type="submission" date="2020-09" db="EMBL/GenBank/DDBJ databases">
        <authorList>
            <person name="Sun Q."/>
            <person name="Zhou Y."/>
        </authorList>
    </citation>
    <scope>NUCLEOTIDE SEQUENCE</scope>
    <source>
        <strain evidence="2">CGMCC 4.5737</strain>
    </source>
</reference>
<evidence type="ECO:0000313" key="3">
    <source>
        <dbReference type="Proteomes" id="UP000637578"/>
    </source>
</evidence>
<sequence length="361" mass="39087">MAGVDFRRGRHRLPKPIRALAFAAAALIIGGVAVSMGNAFAFNGFGQNSGSGQRGDNNAAGRQGVRVANVGPFRKDFVDIRSVQPNVRDLQGRSGSTGTFVSQCGRNEDGHHNSDNFIVTPGQRNGAHHTHDYVGNKSTNAFSTNRSLLQADTTCQTGDRSAYFWPVLRSRDGVERDQNAPGGGRDGNVGTILTASSVQLQFRGNAANKVSPMPRFLRVITGDAKAASSGDKSNARARWTCSGFEDRFTAKYPICPQGSQVKRVLDFPSCWDGRNLDSENHRTHMRFPNNNGQCPSGTRAVPQLRMVLTYDVPAGQTFALDTFPEEKHNPVTDHGDFANVMPNELMNFAVNCINSGQRCGG</sequence>
<organism evidence="2 3">
    <name type="scientific">Longimycelium tulufanense</name>
    <dbReference type="NCBI Taxonomy" id="907463"/>
    <lineage>
        <taxon>Bacteria</taxon>
        <taxon>Bacillati</taxon>
        <taxon>Actinomycetota</taxon>
        <taxon>Actinomycetes</taxon>
        <taxon>Pseudonocardiales</taxon>
        <taxon>Pseudonocardiaceae</taxon>
        <taxon>Longimycelium</taxon>
    </lineage>
</organism>
<dbReference type="InterPro" id="IPR018535">
    <property type="entry name" value="DUF1996"/>
</dbReference>
<evidence type="ECO:0000313" key="2">
    <source>
        <dbReference type="EMBL" id="GGM71867.1"/>
    </source>
</evidence>
<keyword evidence="3" id="KW-1185">Reference proteome</keyword>
<dbReference type="PANTHER" id="PTHR43662">
    <property type="match status" value="1"/>
</dbReference>
<comment type="caution">
    <text evidence="2">The sequence shown here is derived from an EMBL/GenBank/DDBJ whole genome shotgun (WGS) entry which is preliminary data.</text>
</comment>
<dbReference type="Proteomes" id="UP000637578">
    <property type="component" value="Unassembled WGS sequence"/>
</dbReference>
<name>A0A8J3FVV6_9PSEU</name>
<dbReference type="AlphaFoldDB" id="A0A8J3FVV6"/>